<sequence>MAPMDCFYLLAAKVLDCHSLDLSSLSKFWLNQRLHPFFKRANFWFKFLFVF</sequence>
<name>A0A2P2R3V0_RHIMU</name>
<dbReference type="EMBL" id="GGEC01093462">
    <property type="protein sequence ID" value="MBX73946.1"/>
    <property type="molecule type" value="Transcribed_RNA"/>
</dbReference>
<evidence type="ECO:0000313" key="1">
    <source>
        <dbReference type="EMBL" id="MBX73946.1"/>
    </source>
</evidence>
<dbReference type="AlphaFoldDB" id="A0A2P2R3V0"/>
<proteinExistence type="predicted"/>
<protein>
    <submittedName>
        <fullName evidence="1">Uncharacterized protein</fullName>
    </submittedName>
</protein>
<organism evidence="1">
    <name type="scientific">Rhizophora mucronata</name>
    <name type="common">Asiatic mangrove</name>
    <dbReference type="NCBI Taxonomy" id="61149"/>
    <lineage>
        <taxon>Eukaryota</taxon>
        <taxon>Viridiplantae</taxon>
        <taxon>Streptophyta</taxon>
        <taxon>Embryophyta</taxon>
        <taxon>Tracheophyta</taxon>
        <taxon>Spermatophyta</taxon>
        <taxon>Magnoliopsida</taxon>
        <taxon>eudicotyledons</taxon>
        <taxon>Gunneridae</taxon>
        <taxon>Pentapetalae</taxon>
        <taxon>rosids</taxon>
        <taxon>fabids</taxon>
        <taxon>Malpighiales</taxon>
        <taxon>Rhizophoraceae</taxon>
        <taxon>Rhizophora</taxon>
    </lineage>
</organism>
<accession>A0A2P2R3V0</accession>
<reference evidence="1" key="1">
    <citation type="submission" date="2018-02" db="EMBL/GenBank/DDBJ databases">
        <title>Rhizophora mucronata_Transcriptome.</title>
        <authorList>
            <person name="Meera S.P."/>
            <person name="Sreeshan A."/>
            <person name="Augustine A."/>
        </authorList>
    </citation>
    <scope>NUCLEOTIDE SEQUENCE</scope>
    <source>
        <tissue evidence="1">Leaf</tissue>
    </source>
</reference>